<dbReference type="SUPFAM" id="SSF48498">
    <property type="entry name" value="Tetracyclin repressor-like, C-terminal domain"/>
    <property type="match status" value="1"/>
</dbReference>
<sequence>MSYHKKDLKIKILDKTYELVNQKGYQKVSVRMIARELSVSSTAIYRHYESYSDLMNYVIEKGDHVFSDYLLRNYNEKLSLFKQLHIMAENYITFALDYPFLYDLMFISEYTPITSEADMICDLETQGMSQLISIVDKIIKEKKLNTDLKNLLTHLWAYIQGYSYLIRFHHFEIDHKLLEEAIKGILGGSK</sequence>
<dbReference type="Pfam" id="PF00440">
    <property type="entry name" value="TetR_N"/>
    <property type="match status" value="1"/>
</dbReference>
<accession>A0ABU0E520</accession>
<organism evidence="6 7">
    <name type="scientific">Breznakia pachnodae</name>
    <dbReference type="NCBI Taxonomy" id="265178"/>
    <lineage>
        <taxon>Bacteria</taxon>
        <taxon>Bacillati</taxon>
        <taxon>Bacillota</taxon>
        <taxon>Erysipelotrichia</taxon>
        <taxon>Erysipelotrichales</taxon>
        <taxon>Erysipelotrichaceae</taxon>
        <taxon>Breznakia</taxon>
    </lineage>
</organism>
<evidence type="ECO:0000259" key="5">
    <source>
        <dbReference type="PROSITE" id="PS50977"/>
    </source>
</evidence>
<dbReference type="Proteomes" id="UP001230220">
    <property type="component" value="Unassembled WGS sequence"/>
</dbReference>
<dbReference type="InterPro" id="IPR001647">
    <property type="entry name" value="HTH_TetR"/>
</dbReference>
<evidence type="ECO:0000256" key="4">
    <source>
        <dbReference type="PROSITE-ProRule" id="PRU00335"/>
    </source>
</evidence>
<dbReference type="RefSeq" id="WP_307409195.1">
    <property type="nucleotide sequence ID" value="NZ_JAUSUR010000005.1"/>
</dbReference>
<dbReference type="EMBL" id="JAUSUR010000005">
    <property type="protein sequence ID" value="MDQ0361989.1"/>
    <property type="molecule type" value="Genomic_DNA"/>
</dbReference>
<dbReference type="InterPro" id="IPR050624">
    <property type="entry name" value="HTH-type_Tx_Regulator"/>
</dbReference>
<gene>
    <name evidence="6" type="ORF">J2S15_002742</name>
</gene>
<dbReference type="PANTHER" id="PTHR43479">
    <property type="entry name" value="ACREF/ENVCD OPERON REPRESSOR-RELATED"/>
    <property type="match status" value="1"/>
</dbReference>
<keyword evidence="1" id="KW-0805">Transcription regulation</keyword>
<comment type="caution">
    <text evidence="6">The sequence shown here is derived from an EMBL/GenBank/DDBJ whole genome shotgun (WGS) entry which is preliminary data.</text>
</comment>
<feature type="domain" description="HTH tetR-type" evidence="5">
    <location>
        <begin position="6"/>
        <end position="66"/>
    </location>
</feature>
<keyword evidence="2 4" id="KW-0238">DNA-binding</keyword>
<proteinExistence type="predicted"/>
<feature type="DNA-binding region" description="H-T-H motif" evidence="4">
    <location>
        <begin position="29"/>
        <end position="48"/>
    </location>
</feature>
<dbReference type="PRINTS" id="PR00455">
    <property type="entry name" value="HTHTETR"/>
</dbReference>
<reference evidence="6 7" key="1">
    <citation type="submission" date="2023-07" db="EMBL/GenBank/DDBJ databases">
        <title>Genomic Encyclopedia of Type Strains, Phase IV (KMG-IV): sequencing the most valuable type-strain genomes for metagenomic binning, comparative biology and taxonomic classification.</title>
        <authorList>
            <person name="Goeker M."/>
        </authorList>
    </citation>
    <scope>NUCLEOTIDE SEQUENCE [LARGE SCALE GENOMIC DNA]</scope>
    <source>
        <strain evidence="6 7">DSM 16784</strain>
    </source>
</reference>
<dbReference type="PROSITE" id="PS50977">
    <property type="entry name" value="HTH_TETR_2"/>
    <property type="match status" value="1"/>
</dbReference>
<evidence type="ECO:0000256" key="3">
    <source>
        <dbReference type="ARBA" id="ARBA00023163"/>
    </source>
</evidence>
<evidence type="ECO:0000313" key="7">
    <source>
        <dbReference type="Proteomes" id="UP001230220"/>
    </source>
</evidence>
<protein>
    <submittedName>
        <fullName evidence="6">AcrR family transcriptional regulator</fullName>
    </submittedName>
</protein>
<dbReference type="InterPro" id="IPR036271">
    <property type="entry name" value="Tet_transcr_reg_TetR-rel_C_sf"/>
</dbReference>
<keyword evidence="7" id="KW-1185">Reference proteome</keyword>
<keyword evidence="3" id="KW-0804">Transcription</keyword>
<evidence type="ECO:0000256" key="1">
    <source>
        <dbReference type="ARBA" id="ARBA00023015"/>
    </source>
</evidence>
<dbReference type="Pfam" id="PF13305">
    <property type="entry name" value="TetR_C_33"/>
    <property type="match status" value="1"/>
</dbReference>
<evidence type="ECO:0000313" key="6">
    <source>
        <dbReference type="EMBL" id="MDQ0361989.1"/>
    </source>
</evidence>
<name>A0ABU0E520_9FIRM</name>
<dbReference type="SUPFAM" id="SSF46689">
    <property type="entry name" value="Homeodomain-like"/>
    <property type="match status" value="1"/>
</dbReference>
<dbReference type="InterPro" id="IPR009057">
    <property type="entry name" value="Homeodomain-like_sf"/>
</dbReference>
<dbReference type="PANTHER" id="PTHR43479:SF11">
    <property type="entry name" value="ACREF_ENVCD OPERON REPRESSOR-RELATED"/>
    <property type="match status" value="1"/>
</dbReference>
<dbReference type="Gene3D" id="1.10.357.10">
    <property type="entry name" value="Tetracycline Repressor, domain 2"/>
    <property type="match status" value="1"/>
</dbReference>
<dbReference type="InterPro" id="IPR025996">
    <property type="entry name" value="MT1864/Rv1816-like_C"/>
</dbReference>
<evidence type="ECO:0000256" key="2">
    <source>
        <dbReference type="ARBA" id="ARBA00023125"/>
    </source>
</evidence>